<comment type="caution">
    <text evidence="1">The sequence shown here is derived from an EMBL/GenBank/DDBJ whole genome shotgun (WGS) entry which is preliminary data.</text>
</comment>
<organism evidence="1 2">
    <name type="scientific">Seminavis robusta</name>
    <dbReference type="NCBI Taxonomy" id="568900"/>
    <lineage>
        <taxon>Eukaryota</taxon>
        <taxon>Sar</taxon>
        <taxon>Stramenopiles</taxon>
        <taxon>Ochrophyta</taxon>
        <taxon>Bacillariophyta</taxon>
        <taxon>Bacillariophyceae</taxon>
        <taxon>Bacillariophycidae</taxon>
        <taxon>Naviculales</taxon>
        <taxon>Naviculaceae</taxon>
        <taxon>Seminavis</taxon>
    </lineage>
</organism>
<gene>
    <name evidence="1" type="ORF">SEMRO_1326_G263040.1</name>
</gene>
<dbReference type="AlphaFoldDB" id="A0A9N8EP83"/>
<protein>
    <submittedName>
        <fullName evidence="1">Uncharacterized protein</fullName>
    </submittedName>
</protein>
<sequence>MFAYYARMMGAEVSGDLWYFGNALYEYSKLHFEGSVIVDSSHVSGHYIDSNGLAIDDTYVSGLLHPGCYASAGAEVFGPENGPWKVFLRREDVGTKVTAALA</sequence>
<reference evidence="1" key="1">
    <citation type="submission" date="2020-06" db="EMBL/GenBank/DDBJ databases">
        <authorList>
            <consortium name="Plant Systems Biology data submission"/>
        </authorList>
    </citation>
    <scope>NUCLEOTIDE SEQUENCE</scope>
    <source>
        <strain evidence="1">D6</strain>
    </source>
</reference>
<keyword evidence="2" id="KW-1185">Reference proteome</keyword>
<dbReference type="Proteomes" id="UP001153069">
    <property type="component" value="Unassembled WGS sequence"/>
</dbReference>
<evidence type="ECO:0000313" key="1">
    <source>
        <dbReference type="EMBL" id="CAB9522649.1"/>
    </source>
</evidence>
<name>A0A9N8EP83_9STRA</name>
<accession>A0A9N8EP83</accession>
<evidence type="ECO:0000313" key="2">
    <source>
        <dbReference type="Proteomes" id="UP001153069"/>
    </source>
</evidence>
<dbReference type="EMBL" id="CAICTM010001324">
    <property type="protein sequence ID" value="CAB9522649.1"/>
    <property type="molecule type" value="Genomic_DNA"/>
</dbReference>
<proteinExistence type="predicted"/>